<name>A0ABX0ISM4_9FLAO</name>
<gene>
    <name evidence="4" type="ORF">FIA58_004235</name>
</gene>
<feature type="domain" description="Calcineurin-like phosphoesterase N-terminal" evidence="3">
    <location>
        <begin position="41"/>
        <end position="109"/>
    </location>
</feature>
<reference evidence="4 5" key="3">
    <citation type="submission" date="2020-02" db="EMBL/GenBank/DDBJ databases">
        <title>Flavobacterium profundi sp. nov., isolated from a deep-sea seamount.</title>
        <authorList>
            <person name="Zhang D.-C."/>
        </authorList>
    </citation>
    <scope>NUCLEOTIDE SEQUENCE [LARGE SCALE GENOMIC DNA]</scope>
    <source>
        <strain evidence="4 5">EC11</strain>
    </source>
</reference>
<evidence type="ECO:0000313" key="5">
    <source>
        <dbReference type="Proteomes" id="UP000817854"/>
    </source>
</evidence>
<feature type="domain" description="Calcineurin-like phosphoesterase" evidence="1">
    <location>
        <begin position="119"/>
        <end position="298"/>
    </location>
</feature>
<proteinExistence type="predicted"/>
<dbReference type="InterPro" id="IPR032285">
    <property type="entry name" value="Metallophos_N"/>
</dbReference>
<dbReference type="PANTHER" id="PTHR43143:SF1">
    <property type="entry name" value="SERINE_THREONINE-PROTEIN PHOSPHATASE CPPED1"/>
    <property type="match status" value="1"/>
</dbReference>
<dbReference type="SUPFAM" id="SSF56300">
    <property type="entry name" value="Metallo-dependent phosphatases"/>
    <property type="match status" value="1"/>
</dbReference>
<evidence type="ECO:0000313" key="4">
    <source>
        <dbReference type="EMBL" id="NHN24879.1"/>
    </source>
</evidence>
<evidence type="ECO:0000259" key="2">
    <source>
        <dbReference type="Pfam" id="PF16370"/>
    </source>
</evidence>
<dbReference type="Proteomes" id="UP000817854">
    <property type="component" value="Unassembled WGS sequence"/>
</dbReference>
<dbReference type="EMBL" id="VEVQ02000002">
    <property type="protein sequence ID" value="NHN24879.1"/>
    <property type="molecule type" value="Genomic_DNA"/>
</dbReference>
<dbReference type="Pfam" id="PF00149">
    <property type="entry name" value="Metallophos"/>
    <property type="match status" value="1"/>
</dbReference>
<sequence>MNYLLFFTLAINFLCTAQPKNTVRGKIFVDANNNQKWDIGEQGLSAILVSNGRDVVLSNKEGIYEIKNIKGNCIFIVKPAQYLSPLKENRPQFFYSNTDDKKTSYDFPLVKHNEPEDLNIVLLGDPQVNVIDDVHHVNKLVTEELAGKKIDFIVPLGDLTFDNHDMFKPLSSSLGLIGAPIFNVMGNHDQNYQANTLNGRATDYQNFFGPSYYAFEYGKSLYLVLNNIYPKEDKNYVGKIDEDQYLFLSQILKIMKTKHNTLYVFMHIPAEEMEDTEQLIKLFKDYNNVLVATGHTHTQYQKSFPREGLQDVREIVAGAVCGSWWQGPHDSENIPFAYMYDGTPKVYWYLQTKNNKLTYKVSGRSPDFQMDITVPEINEWDKVLNDLNEPYVYANVFAAKNDTDVQISFDGEHWKKMYKYDGIAPKLKQLYRLQELGRFSCQNSSAMPNPKTVSTHLWRFGIPENLPKKTYLVQIKAIDSLTGLNIIGKRVLTIE</sequence>
<comment type="caution">
    <text evidence="4">The sequence shown here is derived from an EMBL/GenBank/DDBJ whole genome shotgun (WGS) entry which is preliminary data.</text>
</comment>
<evidence type="ECO:0008006" key="6">
    <source>
        <dbReference type="Google" id="ProtNLM"/>
    </source>
</evidence>
<feature type="domain" description="Calcineurin-like phosphoesterase C-terminal" evidence="2">
    <location>
        <begin position="314"/>
        <end position="480"/>
    </location>
</feature>
<dbReference type="InterPro" id="IPR032288">
    <property type="entry name" value="Metallophos_C"/>
</dbReference>
<organism evidence="4 5">
    <name type="scientific">Flavobacterium jejuense</name>
    <dbReference type="NCBI Taxonomy" id="1544455"/>
    <lineage>
        <taxon>Bacteria</taxon>
        <taxon>Pseudomonadati</taxon>
        <taxon>Bacteroidota</taxon>
        <taxon>Flavobacteriia</taxon>
        <taxon>Flavobacteriales</taxon>
        <taxon>Flavobacteriaceae</taxon>
        <taxon>Flavobacterium</taxon>
    </lineage>
</organism>
<protein>
    <recommendedName>
        <fullName evidence="6">3',5'-cyclic adenosine monophosphate phosphodiesterase CpdA</fullName>
    </recommendedName>
</protein>
<dbReference type="Pfam" id="PF16371">
    <property type="entry name" value="MetallophosN"/>
    <property type="match status" value="1"/>
</dbReference>
<keyword evidence="5" id="KW-1185">Reference proteome</keyword>
<evidence type="ECO:0000259" key="3">
    <source>
        <dbReference type="Pfam" id="PF16371"/>
    </source>
</evidence>
<dbReference type="PANTHER" id="PTHR43143">
    <property type="entry name" value="METALLOPHOSPHOESTERASE, CALCINEURIN SUPERFAMILY"/>
    <property type="match status" value="1"/>
</dbReference>
<dbReference type="InterPro" id="IPR029052">
    <property type="entry name" value="Metallo-depent_PP-like"/>
</dbReference>
<reference evidence="5" key="1">
    <citation type="submission" date="2019-05" db="EMBL/GenBank/DDBJ databases">
        <title>Flavobacterium profundi sp. nov., isolated from a deep-sea seamount.</title>
        <authorList>
            <person name="Zhang D.-C."/>
        </authorList>
    </citation>
    <scope>NUCLEOTIDE SEQUENCE [LARGE SCALE GENOMIC DNA]</scope>
    <source>
        <strain evidence="5">EC11</strain>
    </source>
</reference>
<dbReference type="Pfam" id="PF16370">
    <property type="entry name" value="MetallophosC"/>
    <property type="match status" value="1"/>
</dbReference>
<dbReference type="Gene3D" id="3.60.21.10">
    <property type="match status" value="1"/>
</dbReference>
<accession>A0ABX0ISM4</accession>
<dbReference type="RefSeq" id="WP_140960395.1">
    <property type="nucleotide sequence ID" value="NZ_VEVQ02000002.1"/>
</dbReference>
<evidence type="ECO:0000259" key="1">
    <source>
        <dbReference type="Pfam" id="PF00149"/>
    </source>
</evidence>
<dbReference type="InterPro" id="IPR051918">
    <property type="entry name" value="STPP_CPPED1"/>
</dbReference>
<dbReference type="InterPro" id="IPR004843">
    <property type="entry name" value="Calcineurin-like_PHP"/>
</dbReference>
<reference evidence="4 5" key="2">
    <citation type="submission" date="2019-05" db="EMBL/GenBank/DDBJ databases">
        <authorList>
            <person name="Lianzixin W."/>
        </authorList>
    </citation>
    <scope>NUCLEOTIDE SEQUENCE [LARGE SCALE GENOMIC DNA]</scope>
    <source>
        <strain evidence="4 5">EC11</strain>
    </source>
</reference>